<keyword evidence="6" id="KW-1133">Transmembrane helix</keyword>
<comment type="caution">
    <text evidence="8">The sequence shown here is derived from an EMBL/GenBank/DDBJ whole genome shotgun (WGS) entry which is preliminary data.</text>
</comment>
<name>A0A2M7H4M7_9BACT</name>
<comment type="function">
    <text evidence="5">Involved in formation and maintenance of cell shape.</text>
</comment>
<evidence type="ECO:0000256" key="3">
    <source>
        <dbReference type="ARBA" id="ARBA00022960"/>
    </source>
</evidence>
<dbReference type="PANTHER" id="PTHR34138:SF1">
    <property type="entry name" value="CELL SHAPE-DETERMINING PROTEIN MREC"/>
    <property type="match status" value="1"/>
</dbReference>
<keyword evidence="6" id="KW-0472">Membrane</keyword>
<feature type="domain" description="Rod shape-determining protein MreC beta-barrel core" evidence="7">
    <location>
        <begin position="124"/>
        <end position="271"/>
    </location>
</feature>
<proteinExistence type="inferred from homology"/>
<evidence type="ECO:0000259" key="7">
    <source>
        <dbReference type="Pfam" id="PF04085"/>
    </source>
</evidence>
<dbReference type="InterPro" id="IPR042177">
    <property type="entry name" value="Cell/Rod_1"/>
</dbReference>
<organism evidence="8 9">
    <name type="scientific">Candidatus Kerfeldbacteria bacterium CG15_BIG_FIL_POST_REV_8_21_14_020_45_12</name>
    <dbReference type="NCBI Taxonomy" id="2014247"/>
    <lineage>
        <taxon>Bacteria</taxon>
        <taxon>Candidatus Kerfeldiibacteriota</taxon>
    </lineage>
</organism>
<accession>A0A2M7H4M7</accession>
<dbReference type="Gene3D" id="2.40.10.340">
    <property type="entry name" value="Rod shape-determining protein MreC, domain 1"/>
    <property type="match status" value="1"/>
</dbReference>
<protein>
    <recommendedName>
        <fullName evidence="2 5">Cell shape-determining protein MreC</fullName>
    </recommendedName>
    <alternativeName>
        <fullName evidence="4 5">Cell shape protein MreC</fullName>
    </alternativeName>
</protein>
<keyword evidence="6" id="KW-0812">Transmembrane</keyword>
<dbReference type="InterPro" id="IPR007221">
    <property type="entry name" value="MreC"/>
</dbReference>
<evidence type="ECO:0000256" key="5">
    <source>
        <dbReference type="PIRNR" id="PIRNR038471"/>
    </source>
</evidence>
<evidence type="ECO:0000256" key="1">
    <source>
        <dbReference type="ARBA" id="ARBA00009369"/>
    </source>
</evidence>
<dbReference type="Gene3D" id="2.40.10.350">
    <property type="entry name" value="Rod shape-determining protein MreC, domain 2"/>
    <property type="match status" value="1"/>
</dbReference>
<comment type="similarity">
    <text evidence="1 5">Belongs to the MreC family.</text>
</comment>
<dbReference type="GO" id="GO:0005886">
    <property type="term" value="C:plasma membrane"/>
    <property type="evidence" value="ECO:0007669"/>
    <property type="project" value="TreeGrafter"/>
</dbReference>
<evidence type="ECO:0000256" key="6">
    <source>
        <dbReference type="SAM" id="Phobius"/>
    </source>
</evidence>
<dbReference type="AlphaFoldDB" id="A0A2M7H4M7"/>
<evidence type="ECO:0000256" key="4">
    <source>
        <dbReference type="ARBA" id="ARBA00032089"/>
    </source>
</evidence>
<dbReference type="GO" id="GO:0008360">
    <property type="term" value="P:regulation of cell shape"/>
    <property type="evidence" value="ECO:0007669"/>
    <property type="project" value="UniProtKB-KW"/>
</dbReference>
<dbReference type="InterPro" id="IPR042175">
    <property type="entry name" value="Cell/Rod_MreC_2"/>
</dbReference>
<sequence>MSGRLERFRSRMPRLWMVVGGILILIGLHYSGLLRPLENLSRYVINPVAGLIYRQSAENLTGPLDLDNMTREELLIYTKEIESNLYDALVEKAHLQTLVDETRLTEEQLNFLKGRSFQAVTAKVVGRTTDDLSESIVVNRGKNSGVIPGLAVIAGNGLLVGTVDSVDDNSSTVLLSTSFNSLVSAVVQNEAQSPGMVSGEHNLSLTMEFIPQFDELKVGEMVQTSGAESGVPHGLVVGQIQEVHEEPGSLFKEASLRPLYDPTKLIVVTVLLP</sequence>
<dbReference type="PIRSF" id="PIRSF038471">
    <property type="entry name" value="MreC"/>
    <property type="match status" value="1"/>
</dbReference>
<dbReference type="Pfam" id="PF04085">
    <property type="entry name" value="MreC"/>
    <property type="match status" value="1"/>
</dbReference>
<evidence type="ECO:0000256" key="2">
    <source>
        <dbReference type="ARBA" id="ARBA00013855"/>
    </source>
</evidence>
<dbReference type="EMBL" id="PFGC01000019">
    <property type="protein sequence ID" value="PIW37183.1"/>
    <property type="molecule type" value="Genomic_DNA"/>
</dbReference>
<dbReference type="PANTHER" id="PTHR34138">
    <property type="entry name" value="CELL SHAPE-DETERMINING PROTEIN MREC"/>
    <property type="match status" value="1"/>
</dbReference>
<evidence type="ECO:0000313" key="9">
    <source>
        <dbReference type="Proteomes" id="UP000230292"/>
    </source>
</evidence>
<keyword evidence="3 5" id="KW-0133">Cell shape</keyword>
<feature type="transmembrane region" description="Helical" evidence="6">
    <location>
        <begin position="12"/>
        <end position="32"/>
    </location>
</feature>
<dbReference type="Proteomes" id="UP000230292">
    <property type="component" value="Unassembled WGS sequence"/>
</dbReference>
<reference evidence="8 9" key="1">
    <citation type="submission" date="2017-09" db="EMBL/GenBank/DDBJ databases">
        <title>Depth-based differentiation of microbial function through sediment-hosted aquifers and enrichment of novel symbionts in the deep terrestrial subsurface.</title>
        <authorList>
            <person name="Probst A.J."/>
            <person name="Ladd B."/>
            <person name="Jarett J.K."/>
            <person name="Geller-Mcgrath D.E."/>
            <person name="Sieber C.M."/>
            <person name="Emerson J.B."/>
            <person name="Anantharaman K."/>
            <person name="Thomas B.C."/>
            <person name="Malmstrom R."/>
            <person name="Stieglmeier M."/>
            <person name="Klingl A."/>
            <person name="Woyke T."/>
            <person name="Ryan C.M."/>
            <person name="Banfield J.F."/>
        </authorList>
    </citation>
    <scope>NUCLEOTIDE SEQUENCE [LARGE SCALE GENOMIC DNA]</scope>
    <source>
        <strain evidence="8">CG15_BIG_FIL_POST_REV_8_21_14_020_45_12</strain>
    </source>
</reference>
<evidence type="ECO:0000313" key="8">
    <source>
        <dbReference type="EMBL" id="PIW37183.1"/>
    </source>
</evidence>
<dbReference type="InterPro" id="IPR055342">
    <property type="entry name" value="MreC_beta-barrel_core"/>
</dbReference>
<gene>
    <name evidence="8" type="ORF">COW24_01410</name>
</gene>